<dbReference type="Proteomes" id="UP000612956">
    <property type="component" value="Unassembled WGS sequence"/>
</dbReference>
<evidence type="ECO:0000313" key="3">
    <source>
        <dbReference type="Proteomes" id="UP000612956"/>
    </source>
</evidence>
<evidence type="ECO:0000256" key="1">
    <source>
        <dbReference type="SAM" id="MobiDB-lite"/>
    </source>
</evidence>
<protein>
    <submittedName>
        <fullName evidence="2">Uncharacterized protein</fullName>
    </submittedName>
</protein>
<comment type="caution">
    <text evidence="2">The sequence shown here is derived from an EMBL/GenBank/DDBJ whole genome shotgun (WGS) entry which is preliminary data.</text>
</comment>
<feature type="region of interest" description="Disordered" evidence="1">
    <location>
        <begin position="1"/>
        <end position="61"/>
    </location>
</feature>
<keyword evidence="3" id="KW-1185">Reference proteome</keyword>
<dbReference type="RefSeq" id="WP_188826938.1">
    <property type="nucleotide sequence ID" value="NZ_BMMW01000001.1"/>
</dbReference>
<gene>
    <name evidence="2" type="ORF">GCM10011591_03600</name>
</gene>
<reference evidence="2" key="2">
    <citation type="submission" date="2020-09" db="EMBL/GenBank/DDBJ databases">
        <authorList>
            <person name="Sun Q."/>
            <person name="Zhou Y."/>
        </authorList>
    </citation>
    <scope>NUCLEOTIDE SEQUENCE</scope>
    <source>
        <strain evidence="2">CGMCC 4.7278</strain>
    </source>
</reference>
<dbReference type="EMBL" id="BMMW01000001">
    <property type="protein sequence ID" value="GGK35208.1"/>
    <property type="molecule type" value="Genomic_DNA"/>
</dbReference>
<accession>A0A917V3N6</accession>
<name>A0A917V3N6_9NOCA</name>
<feature type="compositionally biased region" description="Low complexity" evidence="1">
    <location>
        <begin position="30"/>
        <end position="51"/>
    </location>
</feature>
<sequence length="89" mass="9428">MGHTGAATTEPDEPYVPLPRHTSTHLELVTPATEPSPATEPAETADEPATPLNHAGFPSIGETSHLTTAARHRLAAYIHTKLAELAEMP</sequence>
<evidence type="ECO:0000313" key="2">
    <source>
        <dbReference type="EMBL" id="GGK35208.1"/>
    </source>
</evidence>
<proteinExistence type="predicted"/>
<organism evidence="2 3">
    <name type="scientific">Nocardia camponoti</name>
    <dbReference type="NCBI Taxonomy" id="1616106"/>
    <lineage>
        <taxon>Bacteria</taxon>
        <taxon>Bacillati</taxon>
        <taxon>Actinomycetota</taxon>
        <taxon>Actinomycetes</taxon>
        <taxon>Mycobacteriales</taxon>
        <taxon>Nocardiaceae</taxon>
        <taxon>Nocardia</taxon>
    </lineage>
</organism>
<reference evidence="2" key="1">
    <citation type="journal article" date="2014" name="Int. J. Syst. Evol. Microbiol.">
        <title>Complete genome sequence of Corynebacterium casei LMG S-19264T (=DSM 44701T), isolated from a smear-ripened cheese.</title>
        <authorList>
            <consortium name="US DOE Joint Genome Institute (JGI-PGF)"/>
            <person name="Walter F."/>
            <person name="Albersmeier A."/>
            <person name="Kalinowski J."/>
            <person name="Ruckert C."/>
        </authorList>
    </citation>
    <scope>NUCLEOTIDE SEQUENCE</scope>
    <source>
        <strain evidence="2">CGMCC 4.7278</strain>
    </source>
</reference>
<dbReference type="AlphaFoldDB" id="A0A917V3N6"/>